<dbReference type="InterPro" id="IPR012341">
    <property type="entry name" value="6hp_glycosidase-like_sf"/>
</dbReference>
<dbReference type="PANTHER" id="PTHR31084:SF3">
    <property type="entry name" value="ALPHA-FUCOSIDASE A"/>
    <property type="match status" value="1"/>
</dbReference>
<accession>A0A1H0W1N4</accession>
<sequence length="938" mass="100119">MSATPSSPADGPSGRSRRDFLRIGGAVGAALALGGIPVFAIGAEVERTTSDVVPDGEATKLWYRSAGVETKIIEQGLPIGNGRIGALVTGDPANDALYITDASLWTGTLNAQLQTNGQFPYETTKFGTISLLAKAYVKVPAHTASAVSGYRRQLDLSNGYASTTYTYNGVTYTREVYASYPDDVIVVRLDQSGGGTYTGSVALNGTHGETTTADSTAKTASFGSALGNGLKYGAVVAVKSSGGTVSVSGSEVTFSGCSAVLIVISGGTNYVPDPAKSFMDTAVDPKAVAKTKANAALAAGGATLFSTHVADYQRLYNRMSVTLGTSSATQRGMDTAARLAARAVAGAAPDPELETSYLQYGRYLTITGSRTGLPTNLQGLWFDKNTPDWMGDYHTDINVQMNYWLPDRAGLSECFDALADYCLSQLSSWTTTTQNLFNDSRNWFRNSNGKIAGWTTAISTNIYGGMGWWWHPAGNAWLCNSLFEHYEYTMDTAYLAKIHAMLKGACQFWEARLITTTVNGKQVLIDDSDWSPEHGPTTAKGITYAQELVWQLFENYRQSCAKLGLDSAYATTIAGLQAKLYLPEVSSTTGWLEEWMTDANLGETTHRHLSGLAGFSPGDRLTHDRGPVSHIIGVRNQLVARGMESFGWATAWRAMCWARLKHAENAYKLVLTVMKPSVNNSNGSSINLLDMYSFGTSCTLQIDANYGTPVAMLDMLAYSRPGLVELLPATPAAWGTGSVRGLGLRGGFTLDMSWSGGNVTSATLRSVGGTSTRVKFGTWSQAVTVAAGGSVTVTPPAKATTFVLVNRRSGKVIDVPNSSTTQGTQLIQYTKSGSANQRWRLADLGSRVYHVVNVHSSLLADVLGGGTADDAAIAQWPNAGGTNQHWMLTDTGDGHFKIVNVRSGKVMGVRGNSTTNGAVIVQQTDTNDLSQQWRLEAI</sequence>
<keyword evidence="4" id="KW-1185">Reference proteome</keyword>
<dbReference type="Pfam" id="PF14200">
    <property type="entry name" value="RicinB_lectin_2"/>
    <property type="match status" value="2"/>
</dbReference>
<dbReference type="Pfam" id="PF21307">
    <property type="entry name" value="Glyco_hydro_95_C"/>
    <property type="match status" value="1"/>
</dbReference>
<dbReference type="AlphaFoldDB" id="A0A1H0W1N4"/>
<reference evidence="4" key="1">
    <citation type="submission" date="2016-10" db="EMBL/GenBank/DDBJ databases">
        <authorList>
            <person name="Varghese N."/>
            <person name="Submissions S."/>
        </authorList>
    </citation>
    <scope>NUCLEOTIDE SEQUENCE [LARGE SCALE GENOMIC DNA]</scope>
    <source>
        <strain evidence="4">IBRC-M 10655</strain>
    </source>
</reference>
<dbReference type="InterPro" id="IPR000772">
    <property type="entry name" value="Ricin_B_lectin"/>
</dbReference>
<dbReference type="InterPro" id="IPR027414">
    <property type="entry name" value="GH95_N_dom"/>
</dbReference>
<dbReference type="SUPFAM" id="SSF48208">
    <property type="entry name" value="Six-hairpin glycosidases"/>
    <property type="match status" value="1"/>
</dbReference>
<name>A0A1H0W1N4_9PSEU</name>
<dbReference type="OrthoDB" id="9802600at2"/>
<dbReference type="RefSeq" id="WP_091383459.1">
    <property type="nucleotide sequence ID" value="NZ_FNDV01000007.1"/>
</dbReference>
<dbReference type="Proteomes" id="UP000199651">
    <property type="component" value="Unassembled WGS sequence"/>
</dbReference>
<evidence type="ECO:0000313" key="4">
    <source>
        <dbReference type="Proteomes" id="UP000199651"/>
    </source>
</evidence>
<dbReference type="EMBL" id="FNJB01000017">
    <property type="protein sequence ID" value="SDP84647.1"/>
    <property type="molecule type" value="Genomic_DNA"/>
</dbReference>
<gene>
    <name evidence="3" type="ORF">SAMN05192558_11719</name>
</gene>
<dbReference type="PROSITE" id="PS51318">
    <property type="entry name" value="TAT"/>
    <property type="match status" value="1"/>
</dbReference>
<keyword evidence="1" id="KW-1133">Transmembrane helix</keyword>
<evidence type="ECO:0000256" key="1">
    <source>
        <dbReference type="SAM" id="Phobius"/>
    </source>
</evidence>
<dbReference type="Gene3D" id="2.80.10.50">
    <property type="match status" value="3"/>
</dbReference>
<dbReference type="SUPFAM" id="SSF50370">
    <property type="entry name" value="Ricin B-like lectins"/>
    <property type="match status" value="1"/>
</dbReference>
<proteinExistence type="predicted"/>
<dbReference type="PANTHER" id="PTHR31084">
    <property type="entry name" value="ALPHA-L-FUCOSIDASE 2"/>
    <property type="match status" value="1"/>
</dbReference>
<dbReference type="Pfam" id="PF22124">
    <property type="entry name" value="Glyco_hydro_95_cat"/>
    <property type="match status" value="1"/>
</dbReference>
<dbReference type="InterPro" id="IPR006311">
    <property type="entry name" value="TAT_signal"/>
</dbReference>
<feature type="transmembrane region" description="Helical" evidence="1">
    <location>
        <begin position="20"/>
        <end position="43"/>
    </location>
</feature>
<dbReference type="Pfam" id="PF10518">
    <property type="entry name" value="TAT_signal"/>
    <property type="match status" value="1"/>
</dbReference>
<dbReference type="InterPro" id="IPR008928">
    <property type="entry name" value="6-hairpin_glycosidase_sf"/>
</dbReference>
<evidence type="ECO:0000259" key="2">
    <source>
        <dbReference type="SMART" id="SM00458"/>
    </source>
</evidence>
<dbReference type="GO" id="GO:0004560">
    <property type="term" value="F:alpha-L-fucosidase activity"/>
    <property type="evidence" value="ECO:0007669"/>
    <property type="project" value="TreeGrafter"/>
</dbReference>
<dbReference type="Gene3D" id="1.50.10.10">
    <property type="match status" value="1"/>
</dbReference>
<dbReference type="SMART" id="SM00458">
    <property type="entry name" value="RICIN"/>
    <property type="match status" value="1"/>
</dbReference>
<protein>
    <submittedName>
        <fullName evidence="3">Alpha-L-fucosidase 2</fullName>
    </submittedName>
</protein>
<dbReference type="InterPro" id="IPR054363">
    <property type="entry name" value="GH95_cat"/>
</dbReference>
<dbReference type="Pfam" id="PF14498">
    <property type="entry name" value="Glyco_hyd_65N_2"/>
    <property type="match status" value="2"/>
</dbReference>
<dbReference type="InterPro" id="IPR019546">
    <property type="entry name" value="TAT_signal_bac_arc"/>
</dbReference>
<evidence type="ECO:0000313" key="3">
    <source>
        <dbReference type="EMBL" id="SDP84647.1"/>
    </source>
</evidence>
<keyword evidence="1" id="KW-0812">Transmembrane</keyword>
<dbReference type="InterPro" id="IPR035992">
    <property type="entry name" value="Ricin_B-like_lectins"/>
</dbReference>
<dbReference type="PROSITE" id="PS50231">
    <property type="entry name" value="RICIN_B_LECTIN"/>
    <property type="match status" value="1"/>
</dbReference>
<feature type="domain" description="Ricin B lectin" evidence="2">
    <location>
        <begin position="799"/>
        <end position="936"/>
    </location>
</feature>
<dbReference type="InterPro" id="IPR049053">
    <property type="entry name" value="AFCA-like_C"/>
</dbReference>
<dbReference type="STRING" id="504798.SAMN05421871_10719"/>
<keyword evidence="1" id="KW-0472">Membrane</keyword>
<dbReference type="GO" id="GO:0005975">
    <property type="term" value="P:carbohydrate metabolic process"/>
    <property type="evidence" value="ECO:0007669"/>
    <property type="project" value="InterPro"/>
</dbReference>
<organism evidence="3 4">
    <name type="scientific">Actinokineospora alba</name>
    <dbReference type="NCBI Taxonomy" id="504798"/>
    <lineage>
        <taxon>Bacteria</taxon>
        <taxon>Bacillati</taxon>
        <taxon>Actinomycetota</taxon>
        <taxon>Actinomycetes</taxon>
        <taxon>Pseudonocardiales</taxon>
        <taxon>Pseudonocardiaceae</taxon>
        <taxon>Actinokineospora</taxon>
    </lineage>
</organism>